<dbReference type="PANTHER" id="PTHR47894">
    <property type="entry name" value="HTH-TYPE TRANSCRIPTIONAL REGULATOR GADX"/>
    <property type="match status" value="1"/>
</dbReference>
<dbReference type="RefSeq" id="WP_185763629.1">
    <property type="nucleotide sequence ID" value="NZ_RIBP01000001.1"/>
</dbReference>
<dbReference type="InterPro" id="IPR032687">
    <property type="entry name" value="AraC-type_N"/>
</dbReference>
<dbReference type="PROSITE" id="PS01124">
    <property type="entry name" value="HTH_ARAC_FAMILY_2"/>
    <property type="match status" value="1"/>
</dbReference>
<sequence length="338" mass="39002">MATNTRIRIPDGLWTGLKQLEINVYDLVRKAKMPLTVITESVVTVEQYYALWQAYSDIIGDMELGMLQLPKVFETTQYPPSVLAAYHACDYRDALKRMERYKEMCPPEKLRIVEQGANCVIEVAWLDTEQAGPALLVGTTLAFLLELGRRGTGYPIKAKLVEFTHAFGQVEALEEYFGCFIHIGAKRNRLTLHSEDLDRHFTSYNAELLEILTPVLEQTLDEQRSSHSVTEIVKWILKRNLTGERLDIQDVASELGMSERTLQRRLTDEKTSFKELLKKARHEQARQYLDNPALDIKEVAFLVGYKDQSSFYRAFRSWEGETPLNWRAEHALINELQR</sequence>
<proteinExistence type="predicted"/>
<evidence type="ECO:0000256" key="3">
    <source>
        <dbReference type="ARBA" id="ARBA00023163"/>
    </source>
</evidence>
<name>A0A553ST87_NIACI</name>
<evidence type="ECO:0000256" key="2">
    <source>
        <dbReference type="ARBA" id="ARBA00023125"/>
    </source>
</evidence>
<dbReference type="GO" id="GO:0003700">
    <property type="term" value="F:DNA-binding transcription factor activity"/>
    <property type="evidence" value="ECO:0007669"/>
    <property type="project" value="InterPro"/>
</dbReference>
<reference evidence="6" key="1">
    <citation type="submission" date="2018-10" db="EMBL/GenBank/DDBJ databases">
        <title>FDA dAtabase for Regulatory Grade micrObial Sequences (FDA-ARGOS): Supporting development and validation of Infectious Disease Dx tests.</title>
        <authorList>
            <person name="Minogue T."/>
            <person name="Wolcott M."/>
            <person name="Wasieloski L."/>
            <person name="Aguilar W."/>
            <person name="Moore D."/>
            <person name="Tallon L."/>
            <person name="Sadzewicz L."/>
            <person name="Sengamalay N."/>
            <person name="Ott S."/>
            <person name="Godinez A."/>
            <person name="Nagaraj S."/>
            <person name="Vavikolanu K."/>
            <person name="Vyas G."/>
            <person name="Nadendla S."/>
            <person name="George J."/>
            <person name="Sichtig H."/>
        </authorList>
    </citation>
    <scope>NUCLEOTIDE SEQUENCE [LARGE SCALE GENOMIC DNA]</scope>
    <source>
        <strain evidence="6">FDAARGOS_343</strain>
    </source>
</reference>
<gene>
    <name evidence="5" type="ORF">CEQ21_04610</name>
</gene>
<dbReference type="InterPro" id="IPR009057">
    <property type="entry name" value="Homeodomain-like_sf"/>
</dbReference>
<dbReference type="Gene3D" id="1.10.10.60">
    <property type="entry name" value="Homeodomain-like"/>
    <property type="match status" value="1"/>
</dbReference>
<protein>
    <submittedName>
        <fullName evidence="5">AraC family transcriptional regulator</fullName>
    </submittedName>
</protein>
<dbReference type="InterPro" id="IPR018060">
    <property type="entry name" value="HTH_AraC"/>
</dbReference>
<dbReference type="GO" id="GO:0005829">
    <property type="term" value="C:cytosol"/>
    <property type="evidence" value="ECO:0007669"/>
    <property type="project" value="TreeGrafter"/>
</dbReference>
<evidence type="ECO:0000256" key="1">
    <source>
        <dbReference type="ARBA" id="ARBA00023015"/>
    </source>
</evidence>
<dbReference type="SUPFAM" id="SSF46689">
    <property type="entry name" value="Homeodomain-like"/>
    <property type="match status" value="1"/>
</dbReference>
<dbReference type="GO" id="GO:0000976">
    <property type="term" value="F:transcription cis-regulatory region binding"/>
    <property type="evidence" value="ECO:0007669"/>
    <property type="project" value="TreeGrafter"/>
</dbReference>
<organism evidence="5 6">
    <name type="scientific">Niallia circulans</name>
    <name type="common">Bacillus circulans</name>
    <dbReference type="NCBI Taxonomy" id="1397"/>
    <lineage>
        <taxon>Bacteria</taxon>
        <taxon>Bacillati</taxon>
        <taxon>Bacillota</taxon>
        <taxon>Bacilli</taxon>
        <taxon>Bacillales</taxon>
        <taxon>Bacillaceae</taxon>
        <taxon>Niallia</taxon>
    </lineage>
</organism>
<dbReference type="Pfam" id="PF12833">
    <property type="entry name" value="HTH_18"/>
    <property type="match status" value="1"/>
</dbReference>
<dbReference type="EMBL" id="RIBP01000001">
    <property type="protein sequence ID" value="TRZ40227.1"/>
    <property type="molecule type" value="Genomic_DNA"/>
</dbReference>
<accession>A0A553ST87</accession>
<feature type="domain" description="HTH araC/xylS-type" evidence="4">
    <location>
        <begin position="231"/>
        <end position="329"/>
    </location>
</feature>
<keyword evidence="1" id="KW-0805">Transcription regulation</keyword>
<dbReference type="AlphaFoldDB" id="A0A553ST87"/>
<comment type="caution">
    <text evidence="5">The sequence shown here is derived from an EMBL/GenBank/DDBJ whole genome shotgun (WGS) entry which is preliminary data.</text>
</comment>
<dbReference type="PANTHER" id="PTHR47894:SF1">
    <property type="entry name" value="HTH-TYPE TRANSCRIPTIONAL REGULATOR VQSM"/>
    <property type="match status" value="1"/>
</dbReference>
<dbReference type="SMART" id="SM00342">
    <property type="entry name" value="HTH_ARAC"/>
    <property type="match status" value="1"/>
</dbReference>
<evidence type="ECO:0000313" key="6">
    <source>
        <dbReference type="Proteomes" id="UP000319837"/>
    </source>
</evidence>
<keyword evidence="2" id="KW-0238">DNA-binding</keyword>
<dbReference type="Proteomes" id="UP000319837">
    <property type="component" value="Unassembled WGS sequence"/>
</dbReference>
<evidence type="ECO:0000259" key="4">
    <source>
        <dbReference type="PROSITE" id="PS01124"/>
    </source>
</evidence>
<evidence type="ECO:0000313" key="5">
    <source>
        <dbReference type="EMBL" id="TRZ40227.1"/>
    </source>
</evidence>
<keyword evidence="3" id="KW-0804">Transcription</keyword>
<dbReference type="Pfam" id="PF12625">
    <property type="entry name" value="Arabinose_bd"/>
    <property type="match status" value="1"/>
</dbReference>